<evidence type="ECO:0000313" key="2">
    <source>
        <dbReference type="Proteomes" id="UP000030745"/>
    </source>
</evidence>
<protein>
    <recommendedName>
        <fullName evidence="3">Tetratricopeptide repeat protein 38</fullName>
    </recommendedName>
</protein>
<dbReference type="AlphaFoldDB" id="A0A067BVD4"/>
<accession>A0A067BVD4</accession>
<evidence type="ECO:0000313" key="1">
    <source>
        <dbReference type="EMBL" id="KDO20795.1"/>
    </source>
</evidence>
<dbReference type="RefSeq" id="XP_012208533.1">
    <property type="nucleotide sequence ID" value="XM_012353143.1"/>
</dbReference>
<dbReference type="KEGG" id="spar:SPRG_13547"/>
<dbReference type="Gene3D" id="1.25.40.10">
    <property type="entry name" value="Tetratricopeptide repeat domain"/>
    <property type="match status" value="1"/>
</dbReference>
<gene>
    <name evidence="1" type="ORF">SPRG_13547</name>
</gene>
<sequence>MTLEPMALPMAQLHRLPPWRELGDRLIDDDPALALALFRVCFYTHHVHHGPTAVDTLDAQVAVGECLSKLHAYDAAYDWLHDAMERFDAAEVDDTAKMHDCMATLGHVLLQRQALPQARSLLERVALLDELEAGPSAFVTLESLLEVATVYRYMGKFEAAMNVVVSVVATAEKSFEATRDDVWEDMLHNGWLELGVLHCCLSSIESGCNYIFAAFQASLELWGPQHDRPWTAFAAWCYFSARHHRFDDCGEARKLVAGVSELPAAICDWPSRVCATCAHRIAGPVYSTTSDVAWTYLRCGSCVATHVHVAPSTMHLPPRSVSAVVSLVL</sequence>
<dbReference type="InterPro" id="IPR011990">
    <property type="entry name" value="TPR-like_helical_dom_sf"/>
</dbReference>
<dbReference type="OrthoDB" id="79378at2759"/>
<keyword evidence="2" id="KW-1185">Reference proteome</keyword>
<reference evidence="1 2" key="1">
    <citation type="journal article" date="2013" name="PLoS Genet.">
        <title>Distinctive expansion of potential virulence genes in the genome of the oomycete fish pathogen Saprolegnia parasitica.</title>
        <authorList>
            <person name="Jiang R.H."/>
            <person name="de Bruijn I."/>
            <person name="Haas B.J."/>
            <person name="Belmonte R."/>
            <person name="Lobach L."/>
            <person name="Christie J."/>
            <person name="van den Ackerveken G."/>
            <person name="Bottin A."/>
            <person name="Bulone V."/>
            <person name="Diaz-Moreno S.M."/>
            <person name="Dumas B."/>
            <person name="Fan L."/>
            <person name="Gaulin E."/>
            <person name="Govers F."/>
            <person name="Grenville-Briggs L.J."/>
            <person name="Horner N.R."/>
            <person name="Levin J.Z."/>
            <person name="Mammella M."/>
            <person name="Meijer H.J."/>
            <person name="Morris P."/>
            <person name="Nusbaum C."/>
            <person name="Oome S."/>
            <person name="Phillips A.J."/>
            <person name="van Rooyen D."/>
            <person name="Rzeszutek E."/>
            <person name="Saraiva M."/>
            <person name="Secombes C.J."/>
            <person name="Seidl M.F."/>
            <person name="Snel B."/>
            <person name="Stassen J.H."/>
            <person name="Sykes S."/>
            <person name="Tripathy S."/>
            <person name="van den Berg H."/>
            <person name="Vega-Arreguin J.C."/>
            <person name="Wawra S."/>
            <person name="Young S.K."/>
            <person name="Zeng Q."/>
            <person name="Dieguez-Uribeondo J."/>
            <person name="Russ C."/>
            <person name="Tyler B.M."/>
            <person name="van West P."/>
        </authorList>
    </citation>
    <scope>NUCLEOTIDE SEQUENCE [LARGE SCALE GENOMIC DNA]</scope>
    <source>
        <strain evidence="1 2">CBS 223.65</strain>
    </source>
</reference>
<name>A0A067BVD4_SAPPC</name>
<organism evidence="1 2">
    <name type="scientific">Saprolegnia parasitica (strain CBS 223.65)</name>
    <dbReference type="NCBI Taxonomy" id="695850"/>
    <lineage>
        <taxon>Eukaryota</taxon>
        <taxon>Sar</taxon>
        <taxon>Stramenopiles</taxon>
        <taxon>Oomycota</taxon>
        <taxon>Saprolegniomycetes</taxon>
        <taxon>Saprolegniales</taxon>
        <taxon>Saprolegniaceae</taxon>
        <taxon>Saprolegnia</taxon>
    </lineage>
</organism>
<dbReference type="SUPFAM" id="SSF48452">
    <property type="entry name" value="TPR-like"/>
    <property type="match status" value="1"/>
</dbReference>
<dbReference type="VEuPathDB" id="FungiDB:SPRG_13547"/>
<proteinExistence type="predicted"/>
<dbReference type="EMBL" id="KK583303">
    <property type="protein sequence ID" value="KDO20795.1"/>
    <property type="molecule type" value="Genomic_DNA"/>
</dbReference>
<dbReference type="Proteomes" id="UP000030745">
    <property type="component" value="Unassembled WGS sequence"/>
</dbReference>
<dbReference type="GeneID" id="24135418"/>
<evidence type="ECO:0008006" key="3">
    <source>
        <dbReference type="Google" id="ProtNLM"/>
    </source>
</evidence>